<dbReference type="Pfam" id="PF00563">
    <property type="entry name" value="EAL"/>
    <property type="match status" value="1"/>
</dbReference>
<proteinExistence type="predicted"/>
<dbReference type="SUPFAM" id="SSF141868">
    <property type="entry name" value="EAL domain-like"/>
    <property type="match status" value="1"/>
</dbReference>
<sequence>MVSMTRKITRTPAKTQKDQNVVHFLSDWQWVKQLKLGLVEDRFCLYLQELTPLTTLDSRRYCEVSLRLKTEKNQLIYPALFLPLAERYNLSHKIDQWVIKNLFEQLVQAPDKIRENYRFALNVSAANLKDYRFFESIYAQVSEFELSPDMICFEISERVALANLRLASDLITDLQTQGYCCALDNCGSNMSSFTYLQYLPVDYLKISERFVKNMNQDITDKAIVELINYIGQSMGLQVIAKGVENQEIFNEVKALDLDYAQGYYLSQPQPMNLNRLV</sequence>
<dbReference type="EMBL" id="JAYGHT010000019">
    <property type="protein sequence ID" value="MEA5518992.1"/>
    <property type="molecule type" value="Genomic_DNA"/>
</dbReference>
<dbReference type="Gene3D" id="3.20.20.450">
    <property type="entry name" value="EAL domain"/>
    <property type="match status" value="1"/>
</dbReference>
<protein>
    <submittedName>
        <fullName evidence="2">EAL domain-containing protein</fullName>
    </submittedName>
</protein>
<dbReference type="SMART" id="SM00052">
    <property type="entry name" value="EAL"/>
    <property type="match status" value="1"/>
</dbReference>
<comment type="caution">
    <text evidence="2">The sequence shown here is derived from an EMBL/GenBank/DDBJ whole genome shotgun (WGS) entry which is preliminary data.</text>
</comment>
<evidence type="ECO:0000313" key="3">
    <source>
        <dbReference type="Proteomes" id="UP001301728"/>
    </source>
</evidence>
<dbReference type="PROSITE" id="PS50883">
    <property type="entry name" value="EAL"/>
    <property type="match status" value="1"/>
</dbReference>
<evidence type="ECO:0000313" key="2">
    <source>
        <dbReference type="EMBL" id="MEA5518992.1"/>
    </source>
</evidence>
<dbReference type="InterPro" id="IPR001633">
    <property type="entry name" value="EAL_dom"/>
</dbReference>
<accession>A0ABU5TVQ6</accession>
<dbReference type="InterPro" id="IPR050706">
    <property type="entry name" value="Cyclic-di-GMP_PDE-like"/>
</dbReference>
<name>A0ABU5TVQ6_9CYAN</name>
<evidence type="ECO:0000259" key="1">
    <source>
        <dbReference type="PROSITE" id="PS50883"/>
    </source>
</evidence>
<feature type="domain" description="EAL" evidence="1">
    <location>
        <begin position="27"/>
        <end position="277"/>
    </location>
</feature>
<dbReference type="Proteomes" id="UP001301728">
    <property type="component" value="Unassembled WGS sequence"/>
</dbReference>
<dbReference type="InterPro" id="IPR035919">
    <property type="entry name" value="EAL_sf"/>
</dbReference>
<dbReference type="RefSeq" id="WP_323272414.1">
    <property type="nucleotide sequence ID" value="NZ_JAYGHT010000019.1"/>
</dbReference>
<reference evidence="2 3" key="1">
    <citation type="submission" date="2023-12" db="EMBL/GenBank/DDBJ databases">
        <title>Baltic Sea Cyanobacteria.</title>
        <authorList>
            <person name="Delbaje E."/>
            <person name="Fewer D.P."/>
            <person name="Shishido T.K."/>
        </authorList>
    </citation>
    <scope>NUCLEOTIDE SEQUENCE [LARGE SCALE GENOMIC DNA]</scope>
    <source>
        <strain evidence="2 3">CCNP 1315</strain>
    </source>
</reference>
<organism evidence="2 3">
    <name type="scientific">Limnoraphis robusta CCNP1315</name>
    <dbReference type="NCBI Taxonomy" id="3110306"/>
    <lineage>
        <taxon>Bacteria</taxon>
        <taxon>Bacillati</taxon>
        <taxon>Cyanobacteriota</taxon>
        <taxon>Cyanophyceae</taxon>
        <taxon>Oscillatoriophycideae</taxon>
        <taxon>Oscillatoriales</taxon>
        <taxon>Sirenicapillariaceae</taxon>
        <taxon>Limnoraphis</taxon>
    </lineage>
</organism>
<dbReference type="PANTHER" id="PTHR33121:SF23">
    <property type="entry name" value="CYCLIC DI-GMP PHOSPHODIESTERASE PDEB"/>
    <property type="match status" value="1"/>
</dbReference>
<dbReference type="CDD" id="cd01948">
    <property type="entry name" value="EAL"/>
    <property type="match status" value="1"/>
</dbReference>
<dbReference type="PANTHER" id="PTHR33121">
    <property type="entry name" value="CYCLIC DI-GMP PHOSPHODIESTERASE PDEF"/>
    <property type="match status" value="1"/>
</dbReference>
<keyword evidence="3" id="KW-1185">Reference proteome</keyword>
<gene>
    <name evidence="2" type="ORF">VB854_08525</name>
</gene>